<dbReference type="Gene3D" id="1.20.120.1450">
    <property type="match status" value="1"/>
</dbReference>
<evidence type="ECO:0000313" key="1">
    <source>
        <dbReference type="EMBL" id="ATF26659.1"/>
    </source>
</evidence>
<accession>A0A291BZL3</accession>
<gene>
    <name evidence="1" type="ORF">CNY62_09825</name>
</gene>
<dbReference type="KEGG" id="bths:CNY62_09825"/>
<sequence>MRKGYTMFQQKIDGLDNALSYVRKRANYPYLKENLAQLASIDTEVLISYELINKHSHTNKELNHIMCALLLIKQALDIHESVTEGNLTSEKMRKQRQLTVLAGDFYSGLYYRELAMLEKPQLIEIFAEAIAGINQARANSYQALQAGKFKIENLILAESYIHQHLARYFGESTEYINVIKTAMTLARLKGNKNNVIDVKIEAKNLWIQFLETELTKQLNKIKNGELSDRLKNHLTALIQPKHEGELIIL</sequence>
<evidence type="ECO:0000313" key="2">
    <source>
        <dbReference type="Proteomes" id="UP000243591"/>
    </source>
</evidence>
<organism evidence="1 2">
    <name type="scientific">Brochothrix thermosphacta</name>
    <name type="common">Microbacterium thermosphactum</name>
    <dbReference type="NCBI Taxonomy" id="2756"/>
    <lineage>
        <taxon>Bacteria</taxon>
        <taxon>Bacillati</taxon>
        <taxon>Bacillota</taxon>
        <taxon>Bacilli</taxon>
        <taxon>Bacillales</taxon>
        <taxon>Listeriaceae</taxon>
        <taxon>Brochothrix</taxon>
    </lineage>
</organism>
<dbReference type="AlphaFoldDB" id="A0A291BZL3"/>
<name>A0A291BZL3_BROTH</name>
<dbReference type="EMBL" id="CP023483">
    <property type="protein sequence ID" value="ATF26659.1"/>
    <property type="molecule type" value="Genomic_DNA"/>
</dbReference>
<dbReference type="STRING" id="2756.BFR44_10970"/>
<protein>
    <recommendedName>
        <fullName evidence="3">Heptaprenyl diphosphate synthase</fullName>
    </recommendedName>
</protein>
<dbReference type="Pfam" id="PF07307">
    <property type="entry name" value="HEPPP_synt_1"/>
    <property type="match status" value="1"/>
</dbReference>
<evidence type="ECO:0008006" key="3">
    <source>
        <dbReference type="Google" id="ProtNLM"/>
    </source>
</evidence>
<reference evidence="1 2" key="1">
    <citation type="submission" date="2017-09" db="EMBL/GenBank/DDBJ databases">
        <title>Complete Genome Sequences of Two Strains of the Meat Spoilage Bacterium Brochothrix thermosphacta Isolated from Ground Chicken.</title>
        <authorList>
            <person name="Paoli G.C."/>
            <person name="Wijey C."/>
            <person name="Chen C.-Y."/>
            <person name="Nguyen L."/>
            <person name="Yan X."/>
            <person name="Irwin P.L."/>
        </authorList>
    </citation>
    <scope>NUCLEOTIDE SEQUENCE [LARGE SCALE GENOMIC DNA]</scope>
    <source>
        <strain evidence="1 2">BI</strain>
    </source>
</reference>
<dbReference type="GO" id="GO:0009234">
    <property type="term" value="P:menaquinone biosynthetic process"/>
    <property type="evidence" value="ECO:0007669"/>
    <property type="project" value="InterPro"/>
</dbReference>
<keyword evidence="2" id="KW-1185">Reference proteome</keyword>
<dbReference type="Proteomes" id="UP000243591">
    <property type="component" value="Chromosome"/>
</dbReference>
<proteinExistence type="predicted"/>
<dbReference type="InterPro" id="IPR009920">
    <property type="entry name" value="HEPPP_synth_su1"/>
</dbReference>